<dbReference type="FunCoup" id="F8PSK6">
    <property type="interactions" value="21"/>
</dbReference>
<name>F8PSK6_SERL3</name>
<dbReference type="PANTHER" id="PTHR31811:SF0">
    <property type="entry name" value="TRNA A64-2'-O-RIBOSYLPHOSPHATE TRANSFERASE"/>
    <property type="match status" value="1"/>
</dbReference>
<dbReference type="STRING" id="936435.F8PSK6"/>
<dbReference type="GO" id="GO:0043399">
    <property type="term" value="F:tRNA adenosine(64)-2'-O-ribosylphosphate transferase activity"/>
    <property type="evidence" value="ECO:0007669"/>
    <property type="project" value="InterPro"/>
</dbReference>
<dbReference type="EMBL" id="GL945478">
    <property type="protein sequence ID" value="EGO00765.1"/>
    <property type="molecule type" value="Genomic_DNA"/>
</dbReference>
<feature type="domain" description="Rit1 N-terminal" evidence="1">
    <location>
        <begin position="4"/>
        <end position="272"/>
    </location>
</feature>
<evidence type="ECO:0000313" key="2">
    <source>
        <dbReference type="EMBL" id="EGO00765.1"/>
    </source>
</evidence>
<dbReference type="GO" id="GO:0019988">
    <property type="term" value="P:charged-tRNA amino acid modification"/>
    <property type="evidence" value="ECO:0007669"/>
    <property type="project" value="InterPro"/>
</dbReference>
<dbReference type="OrthoDB" id="45256at2759"/>
<keyword evidence="3" id="KW-1185">Reference proteome</keyword>
<dbReference type="HOGENOM" id="CLU_076505_0_0_1"/>
<dbReference type="InParanoid" id="F8PSK6"/>
<dbReference type="GO" id="GO:0005737">
    <property type="term" value="C:cytoplasm"/>
    <property type="evidence" value="ECO:0007669"/>
    <property type="project" value="TreeGrafter"/>
</dbReference>
<dbReference type="InterPro" id="IPR033449">
    <property type="entry name" value="Rit1_N"/>
</dbReference>
<evidence type="ECO:0000313" key="3">
    <source>
        <dbReference type="Proteomes" id="UP000008063"/>
    </source>
</evidence>
<gene>
    <name evidence="2" type="ORF">SERLA73DRAFT_51306</name>
</gene>
<protein>
    <recommendedName>
        <fullName evidence="1">Rit1 N-terminal domain-containing protein</fullName>
    </recommendedName>
</protein>
<feature type="non-terminal residue" evidence="2">
    <location>
        <position position="283"/>
    </location>
</feature>
<dbReference type="Proteomes" id="UP000008063">
    <property type="component" value="Unassembled WGS sequence"/>
</dbReference>
<reference evidence="3" key="1">
    <citation type="journal article" date="2011" name="Science">
        <title>The plant cell wall-decomposing machinery underlies the functional diversity of forest fungi.</title>
        <authorList>
            <person name="Eastwood D.C."/>
            <person name="Floudas D."/>
            <person name="Binder M."/>
            <person name="Majcherczyk A."/>
            <person name="Schneider P."/>
            <person name="Aerts A."/>
            <person name="Asiegbu F.O."/>
            <person name="Baker S.E."/>
            <person name="Barry K."/>
            <person name="Bendiksby M."/>
            <person name="Blumentritt M."/>
            <person name="Coutinho P.M."/>
            <person name="Cullen D."/>
            <person name="de Vries R.P."/>
            <person name="Gathman A."/>
            <person name="Goodell B."/>
            <person name="Henrissat B."/>
            <person name="Ihrmark K."/>
            <person name="Kauserud H."/>
            <person name="Kohler A."/>
            <person name="LaButti K."/>
            <person name="Lapidus A."/>
            <person name="Lavin J.L."/>
            <person name="Lee Y.-H."/>
            <person name="Lindquist E."/>
            <person name="Lilly W."/>
            <person name="Lucas S."/>
            <person name="Morin E."/>
            <person name="Murat C."/>
            <person name="Oguiza J.A."/>
            <person name="Park J."/>
            <person name="Pisabarro A.G."/>
            <person name="Riley R."/>
            <person name="Rosling A."/>
            <person name="Salamov A."/>
            <person name="Schmidt O."/>
            <person name="Schmutz J."/>
            <person name="Skrede I."/>
            <person name="Stenlid J."/>
            <person name="Wiebenga A."/>
            <person name="Xie X."/>
            <person name="Kuees U."/>
            <person name="Hibbett D.S."/>
            <person name="Hoffmeister D."/>
            <person name="Hoegberg N."/>
            <person name="Martin F."/>
            <person name="Grigoriev I.V."/>
            <person name="Watkinson S.C."/>
        </authorList>
    </citation>
    <scope>NUCLEOTIDE SEQUENCE [LARGE SCALE GENOMIC DNA]</scope>
    <source>
        <strain evidence="3">strain S7.3</strain>
    </source>
</reference>
<dbReference type="InterPro" id="IPR007306">
    <property type="entry name" value="Rit1"/>
</dbReference>
<sequence length="283" mass="32144">MESIRKESQDLYNRLHSIAEDATFVEQAQRAYPDLPLLPNLRCGAWYADPTTTGHSFSHWAYFKSTDGHTGNWGFNLRRPNLHILPLLAQHRGIVLVDSTRAGKRMPDSLSKTVPIWCAVINRAIHRLKPSSETANWNNKLYTPPGVVSAQEHDRIESRLDGWADDLVASFYRLPELTLPLRPIWITPSTSVFPEFLDVGDRKYIPVICLSASKQIFDGMERRAHAFTYIQGSGDDHELWGMGLTPDLFWQNREKILNESREGLPVLVRSIVSASREELVPTG</sequence>
<accession>F8PSK6</accession>
<evidence type="ECO:0000259" key="1">
    <source>
        <dbReference type="Pfam" id="PF17184"/>
    </source>
</evidence>
<proteinExistence type="predicted"/>
<dbReference type="PANTHER" id="PTHR31811">
    <property type="entry name" value="TRNA A64-2'-O-RIBOSYLPHOSPHATE TRANSFERASE"/>
    <property type="match status" value="1"/>
</dbReference>
<organism evidence="3">
    <name type="scientific">Serpula lacrymans var. lacrymans (strain S7.3)</name>
    <name type="common">Dry rot fungus</name>
    <dbReference type="NCBI Taxonomy" id="936435"/>
    <lineage>
        <taxon>Eukaryota</taxon>
        <taxon>Fungi</taxon>
        <taxon>Dikarya</taxon>
        <taxon>Basidiomycota</taxon>
        <taxon>Agaricomycotina</taxon>
        <taxon>Agaricomycetes</taxon>
        <taxon>Agaricomycetidae</taxon>
        <taxon>Boletales</taxon>
        <taxon>Coniophorineae</taxon>
        <taxon>Serpulaceae</taxon>
        <taxon>Serpula</taxon>
    </lineage>
</organism>
<dbReference type="OMA" id="FHSNCYF"/>
<dbReference type="Pfam" id="PF17184">
    <property type="entry name" value="Rit1_C"/>
    <property type="match status" value="1"/>
</dbReference>
<dbReference type="AlphaFoldDB" id="F8PSK6"/>